<sequence length="529" mass="58171">MPGRLPSIPVLLGVSRNPFSEPADSSKELWQRLATRRPSPLRFVLHLSRRPNAALCPCLEVDLASSTSPSTSFTVTRILDPEHRVPYITLTPILHAAGLTIIQGLLRFDPSPSSFDLSLAGLEPWDDLWISLPLARSIASQLGLSQPLALILDAKSAQAWSLDEFEEGLSHNWRVPQDVLDAAAYSTDAITDEELRFDKVQLLPQGQQIETLLSRELRWAIVNKARESRRSLKFKLHQNMVRWSSQVYSVFRDFGPTFRDDVNDEERKAIMRAGLDDLGEVVVPPTETDFIDWLQTISCLMRLSESPAESSSTGQHDSDSGSMLAPLTPLEVSDLRGDEPTLGDMLASARQGDDEKEIVSQLHSILRSRMAALHNVNLISLEHLSSTRTTSHDVQHDRSIPASTMNGVSTAERSPATEETAAAPAAAEAATKVDVSQLHAKVEQLANRIESLLASSPPTLSLRQSRRADQLPARRSTDVEQHPHLPAPSADARQLNIPVPTLTRIESTPSLAIVIVSAAVFLMLIKSNS</sequence>
<organism evidence="2 3">
    <name type="scientific">Pseudozyma hubeiensis (strain SY62)</name>
    <name type="common">Yeast</name>
    <dbReference type="NCBI Taxonomy" id="1305764"/>
    <lineage>
        <taxon>Eukaryota</taxon>
        <taxon>Fungi</taxon>
        <taxon>Dikarya</taxon>
        <taxon>Basidiomycota</taxon>
        <taxon>Ustilaginomycotina</taxon>
        <taxon>Ustilaginomycetes</taxon>
        <taxon>Ustilaginales</taxon>
        <taxon>Ustilaginaceae</taxon>
        <taxon>Pseudozyma</taxon>
    </lineage>
</organism>
<feature type="compositionally biased region" description="Basic and acidic residues" evidence="1">
    <location>
        <begin position="390"/>
        <end position="399"/>
    </location>
</feature>
<name>R9P4Q8_PSEHS</name>
<keyword evidence="3" id="KW-1185">Reference proteome</keyword>
<dbReference type="EMBL" id="DF238801">
    <property type="protein sequence ID" value="GAC96232.1"/>
    <property type="molecule type" value="Genomic_DNA"/>
</dbReference>
<dbReference type="AlphaFoldDB" id="R9P4Q8"/>
<feature type="region of interest" description="Disordered" evidence="1">
    <location>
        <begin position="305"/>
        <end position="354"/>
    </location>
</feature>
<dbReference type="GeneID" id="24109098"/>
<dbReference type="OrthoDB" id="2504162at2759"/>
<evidence type="ECO:0000313" key="2">
    <source>
        <dbReference type="EMBL" id="GAC96232.1"/>
    </source>
</evidence>
<protein>
    <submittedName>
        <fullName evidence="2">Calcium-transporting ATPase</fullName>
    </submittedName>
</protein>
<gene>
    <name evidence="2" type="ORF">PHSY_003812</name>
</gene>
<proteinExistence type="predicted"/>
<feature type="region of interest" description="Disordered" evidence="1">
    <location>
        <begin position="457"/>
        <end position="492"/>
    </location>
</feature>
<dbReference type="HOGENOM" id="CLU_548802_0_0_1"/>
<feature type="compositionally biased region" description="Low complexity" evidence="1">
    <location>
        <begin position="409"/>
        <end position="422"/>
    </location>
</feature>
<dbReference type="RefSeq" id="XP_012189819.1">
    <property type="nucleotide sequence ID" value="XM_012334429.1"/>
</dbReference>
<dbReference type="STRING" id="1305764.R9P4Q8"/>
<feature type="region of interest" description="Disordered" evidence="1">
    <location>
        <begin position="389"/>
        <end position="422"/>
    </location>
</feature>
<evidence type="ECO:0000256" key="1">
    <source>
        <dbReference type="SAM" id="MobiDB-lite"/>
    </source>
</evidence>
<reference evidence="3" key="1">
    <citation type="journal article" date="2013" name="Genome Announc.">
        <title>Draft genome sequence of the basidiomycetous yeast-like fungus Pseudozyma hubeiensis SY62, which produces an abundant amount of the biosurfactant mannosylerythritol lipids.</title>
        <authorList>
            <person name="Konishi M."/>
            <person name="Hatada Y."/>
            <person name="Horiuchi J."/>
        </authorList>
    </citation>
    <scope>NUCLEOTIDE SEQUENCE [LARGE SCALE GENOMIC DNA]</scope>
    <source>
        <strain evidence="3">SY62</strain>
    </source>
</reference>
<dbReference type="eggNOG" id="ENOG502SG68">
    <property type="taxonomic scope" value="Eukaryota"/>
</dbReference>
<accession>R9P4Q8</accession>
<dbReference type="Proteomes" id="UP000014071">
    <property type="component" value="Unassembled WGS sequence"/>
</dbReference>
<evidence type="ECO:0000313" key="3">
    <source>
        <dbReference type="Proteomes" id="UP000014071"/>
    </source>
</evidence>